<name>A0A517ZYR0_9PLAN</name>
<proteinExistence type="predicted"/>
<dbReference type="KEGG" id="sdyn:Mal52_61410"/>
<dbReference type="RefSeq" id="WP_145380404.1">
    <property type="nucleotide sequence ID" value="NZ_CP036276.1"/>
</dbReference>
<dbReference type="Proteomes" id="UP000319383">
    <property type="component" value="Chromosome"/>
</dbReference>
<feature type="region of interest" description="Disordered" evidence="1">
    <location>
        <begin position="21"/>
        <end position="41"/>
    </location>
</feature>
<evidence type="ECO:0000256" key="1">
    <source>
        <dbReference type="SAM" id="MobiDB-lite"/>
    </source>
</evidence>
<accession>A0A517ZYR0</accession>
<evidence type="ECO:0000313" key="2">
    <source>
        <dbReference type="EMBL" id="QDU47606.1"/>
    </source>
</evidence>
<dbReference type="AlphaFoldDB" id="A0A517ZYR0"/>
<protein>
    <submittedName>
        <fullName evidence="2">Uncharacterized protein</fullName>
    </submittedName>
</protein>
<dbReference type="EMBL" id="CP036276">
    <property type="protein sequence ID" value="QDU47606.1"/>
    <property type="molecule type" value="Genomic_DNA"/>
</dbReference>
<keyword evidence="3" id="KW-1185">Reference proteome</keyword>
<evidence type="ECO:0000313" key="3">
    <source>
        <dbReference type="Proteomes" id="UP000319383"/>
    </source>
</evidence>
<organism evidence="2 3">
    <name type="scientific">Symmachiella dynata</name>
    <dbReference type="NCBI Taxonomy" id="2527995"/>
    <lineage>
        <taxon>Bacteria</taxon>
        <taxon>Pseudomonadati</taxon>
        <taxon>Planctomycetota</taxon>
        <taxon>Planctomycetia</taxon>
        <taxon>Planctomycetales</taxon>
        <taxon>Planctomycetaceae</taxon>
        <taxon>Symmachiella</taxon>
    </lineage>
</organism>
<reference evidence="2 3" key="1">
    <citation type="submission" date="2019-02" db="EMBL/GenBank/DDBJ databases">
        <title>Deep-cultivation of Planctomycetes and their phenomic and genomic characterization uncovers novel biology.</title>
        <authorList>
            <person name="Wiegand S."/>
            <person name="Jogler M."/>
            <person name="Boedeker C."/>
            <person name="Pinto D."/>
            <person name="Vollmers J."/>
            <person name="Rivas-Marin E."/>
            <person name="Kohn T."/>
            <person name="Peeters S.H."/>
            <person name="Heuer A."/>
            <person name="Rast P."/>
            <person name="Oberbeckmann S."/>
            <person name="Bunk B."/>
            <person name="Jeske O."/>
            <person name="Meyerdierks A."/>
            <person name="Storesund J.E."/>
            <person name="Kallscheuer N."/>
            <person name="Luecker S."/>
            <person name="Lage O.M."/>
            <person name="Pohl T."/>
            <person name="Merkel B.J."/>
            <person name="Hornburger P."/>
            <person name="Mueller R.-W."/>
            <person name="Bruemmer F."/>
            <person name="Labrenz M."/>
            <person name="Spormann A.M."/>
            <person name="Op den Camp H."/>
            <person name="Overmann J."/>
            <person name="Amann R."/>
            <person name="Jetten M.S.M."/>
            <person name="Mascher T."/>
            <person name="Medema M.H."/>
            <person name="Devos D.P."/>
            <person name="Kaster A.-K."/>
            <person name="Ovreas L."/>
            <person name="Rohde M."/>
            <person name="Galperin M.Y."/>
            <person name="Jogler C."/>
        </authorList>
    </citation>
    <scope>NUCLEOTIDE SEQUENCE [LARGE SCALE GENOMIC DNA]</scope>
    <source>
        <strain evidence="2 3">Mal52</strain>
    </source>
</reference>
<gene>
    <name evidence="2" type="ORF">Mal52_61410</name>
</gene>
<sequence length="139" mass="15777">MQDQPIQEDEILLRRVRRPSASNVTVKKRPDGGDQATSWAMKTKDNELSCSRKKITTPQQLLKSLILQGEDPLDFLVCEFKVSDIKEIGLEIAFTPTHDDPGHCSITGENQSRYPNGNKAKRLARRTRILTEDEIEELS</sequence>